<organism evidence="1 2">
    <name type="scientific">Eumeta variegata</name>
    <name type="common">Bagworm moth</name>
    <name type="synonym">Eumeta japonica</name>
    <dbReference type="NCBI Taxonomy" id="151549"/>
    <lineage>
        <taxon>Eukaryota</taxon>
        <taxon>Metazoa</taxon>
        <taxon>Ecdysozoa</taxon>
        <taxon>Arthropoda</taxon>
        <taxon>Hexapoda</taxon>
        <taxon>Insecta</taxon>
        <taxon>Pterygota</taxon>
        <taxon>Neoptera</taxon>
        <taxon>Endopterygota</taxon>
        <taxon>Lepidoptera</taxon>
        <taxon>Glossata</taxon>
        <taxon>Ditrysia</taxon>
        <taxon>Tineoidea</taxon>
        <taxon>Psychidae</taxon>
        <taxon>Oiketicinae</taxon>
        <taxon>Eumeta</taxon>
    </lineage>
</organism>
<evidence type="ECO:0000313" key="1">
    <source>
        <dbReference type="EMBL" id="GBP98449.1"/>
    </source>
</evidence>
<protein>
    <submittedName>
        <fullName evidence="1">Uncharacterized protein</fullName>
    </submittedName>
</protein>
<gene>
    <name evidence="1" type="ORF">EVAR_70021_1</name>
</gene>
<comment type="caution">
    <text evidence="1">The sequence shown here is derived from an EMBL/GenBank/DDBJ whole genome shotgun (WGS) entry which is preliminary data.</text>
</comment>
<accession>A0A4C2AHC1</accession>
<dbReference type="AlphaFoldDB" id="A0A4C2AHC1"/>
<dbReference type="Proteomes" id="UP000299102">
    <property type="component" value="Unassembled WGS sequence"/>
</dbReference>
<dbReference type="EMBL" id="BGZK01003144">
    <property type="protein sequence ID" value="GBP98449.1"/>
    <property type="molecule type" value="Genomic_DNA"/>
</dbReference>
<reference evidence="1 2" key="1">
    <citation type="journal article" date="2019" name="Commun. Biol.">
        <title>The bagworm genome reveals a unique fibroin gene that provides high tensile strength.</title>
        <authorList>
            <person name="Kono N."/>
            <person name="Nakamura H."/>
            <person name="Ohtoshi R."/>
            <person name="Tomita M."/>
            <person name="Numata K."/>
            <person name="Arakawa K."/>
        </authorList>
    </citation>
    <scope>NUCLEOTIDE SEQUENCE [LARGE SCALE GENOMIC DNA]</scope>
</reference>
<name>A0A4C2AHC1_EUMVA</name>
<keyword evidence="2" id="KW-1185">Reference proteome</keyword>
<proteinExistence type="predicted"/>
<sequence length="187" mass="21320">MNTSRSMTPPVLHLRLETVGMQVDDGDWRRSRRVAFEIERTDCLIQIRNYSFRASEVTSSVRSRTSSRRNLRLSAVIRLRKTWSARHPRYLSIYGHIIIKANREFRWSRKYSSRCTQCCVLAGVRSAAKVRGLRARASVGGGLQPGESPTVIHHLLVVGRIVITDYYLVRPVNKLSADVLRRGRSAG</sequence>
<evidence type="ECO:0000313" key="2">
    <source>
        <dbReference type="Proteomes" id="UP000299102"/>
    </source>
</evidence>